<gene>
    <name evidence="1" type="ORF">SAMN06296036_104142</name>
</gene>
<name>A0A1Y6BGF1_9BACT</name>
<dbReference type="Proteomes" id="UP000192907">
    <property type="component" value="Unassembled WGS sequence"/>
</dbReference>
<protein>
    <submittedName>
        <fullName evidence="1">Uncharacterized protein</fullName>
    </submittedName>
</protein>
<proteinExistence type="predicted"/>
<evidence type="ECO:0000313" key="1">
    <source>
        <dbReference type="EMBL" id="SMF06611.1"/>
    </source>
</evidence>
<evidence type="ECO:0000313" key="2">
    <source>
        <dbReference type="Proteomes" id="UP000192907"/>
    </source>
</evidence>
<dbReference type="EMBL" id="FWZT01000004">
    <property type="protein sequence ID" value="SMF06611.1"/>
    <property type="molecule type" value="Genomic_DNA"/>
</dbReference>
<dbReference type="AlphaFoldDB" id="A0A1Y6BGF1"/>
<keyword evidence="2" id="KW-1185">Reference proteome</keyword>
<organism evidence="1 2">
    <name type="scientific">Pseudobacteriovorax antillogorgiicola</name>
    <dbReference type="NCBI Taxonomy" id="1513793"/>
    <lineage>
        <taxon>Bacteria</taxon>
        <taxon>Pseudomonadati</taxon>
        <taxon>Bdellovibrionota</taxon>
        <taxon>Oligoflexia</taxon>
        <taxon>Oligoflexales</taxon>
        <taxon>Pseudobacteriovoracaceae</taxon>
        <taxon>Pseudobacteriovorax</taxon>
    </lineage>
</organism>
<reference evidence="2" key="1">
    <citation type="submission" date="2017-04" db="EMBL/GenBank/DDBJ databases">
        <authorList>
            <person name="Varghese N."/>
            <person name="Submissions S."/>
        </authorList>
    </citation>
    <scope>NUCLEOTIDE SEQUENCE [LARGE SCALE GENOMIC DNA]</scope>
    <source>
        <strain evidence="2">RKEM611</strain>
    </source>
</reference>
<accession>A0A1Y6BGF1</accession>
<dbReference type="RefSeq" id="WP_132316785.1">
    <property type="nucleotide sequence ID" value="NZ_FWZT01000004.1"/>
</dbReference>
<sequence>MKKVKYLILILLISCGSETQEETKLLGARQCAESSENGHYDIKLYRFTSGPDFMHCQSKYKEKSVDGYTTQGCFSTDINDSSLKVHFKFDSVKVTRNQDVIAQPKLLEIPTCVEMELSPSEAEDVIMRRSKYICDRIQCT</sequence>